<dbReference type="Proteomes" id="UP001549119">
    <property type="component" value="Unassembled WGS sequence"/>
</dbReference>
<reference evidence="1 2" key="1">
    <citation type="submission" date="2024-06" db="EMBL/GenBank/DDBJ databases">
        <title>Genomics of switchgrass bacterial isolates.</title>
        <authorList>
            <person name="Shade A."/>
        </authorList>
    </citation>
    <scope>NUCLEOTIDE SEQUENCE [LARGE SCALE GENOMIC DNA]</scope>
    <source>
        <strain evidence="1 2">PvP084</strain>
    </source>
</reference>
<proteinExistence type="predicted"/>
<evidence type="ECO:0000313" key="2">
    <source>
        <dbReference type="Proteomes" id="UP001549119"/>
    </source>
</evidence>
<gene>
    <name evidence="1" type="ORF">ABIC20_007344</name>
</gene>
<comment type="caution">
    <text evidence="1">The sequence shown here is derived from an EMBL/GenBank/DDBJ whole genome shotgun (WGS) entry which is preliminary data.</text>
</comment>
<accession>A0ABV2NTU9</accession>
<organism evidence="1 2">
    <name type="scientific">Methylobacterium radiotolerans</name>
    <dbReference type="NCBI Taxonomy" id="31998"/>
    <lineage>
        <taxon>Bacteria</taxon>
        <taxon>Pseudomonadati</taxon>
        <taxon>Pseudomonadota</taxon>
        <taxon>Alphaproteobacteria</taxon>
        <taxon>Hyphomicrobiales</taxon>
        <taxon>Methylobacteriaceae</taxon>
        <taxon>Methylobacterium</taxon>
    </lineage>
</organism>
<protein>
    <submittedName>
        <fullName evidence="1">Uncharacterized protein</fullName>
    </submittedName>
</protein>
<sequence>MLEGGQKAVRADEDVVGTSRVSELERRAFAI</sequence>
<evidence type="ECO:0000313" key="1">
    <source>
        <dbReference type="EMBL" id="MET3869959.1"/>
    </source>
</evidence>
<dbReference type="EMBL" id="JBEPNW010000008">
    <property type="protein sequence ID" value="MET3869959.1"/>
    <property type="molecule type" value="Genomic_DNA"/>
</dbReference>
<name>A0ABV2NTU9_9HYPH</name>
<keyword evidence="2" id="KW-1185">Reference proteome</keyword>